<reference evidence="10" key="1">
    <citation type="journal article" date="2019" name="Int. J. Syst. Evol. Microbiol.">
        <title>The Global Catalogue of Microorganisms (GCM) 10K type strain sequencing project: providing services to taxonomists for standard genome sequencing and annotation.</title>
        <authorList>
            <consortium name="The Broad Institute Genomics Platform"/>
            <consortium name="The Broad Institute Genome Sequencing Center for Infectious Disease"/>
            <person name="Wu L."/>
            <person name="Ma J."/>
        </authorList>
    </citation>
    <scope>NUCLEOTIDE SEQUENCE [LARGE SCALE GENOMIC DNA]</scope>
    <source>
        <strain evidence="10">CGMCC 4.7645</strain>
    </source>
</reference>
<evidence type="ECO:0000256" key="4">
    <source>
        <dbReference type="ARBA" id="ARBA00022597"/>
    </source>
</evidence>
<keyword evidence="3" id="KW-0597">Phosphoprotein</keyword>
<dbReference type="PANTHER" id="PTHR30181:SF3">
    <property type="entry name" value="MULTIPHOSPHORYL TRANSFER PROTEIN"/>
    <property type="match status" value="1"/>
</dbReference>
<dbReference type="InterPro" id="IPR050893">
    <property type="entry name" value="Sugar_PTS"/>
</dbReference>
<dbReference type="Pfam" id="PF02302">
    <property type="entry name" value="PTS_IIB"/>
    <property type="match status" value="1"/>
</dbReference>
<evidence type="ECO:0000256" key="6">
    <source>
        <dbReference type="ARBA" id="ARBA00022683"/>
    </source>
</evidence>
<accession>A0ABW5G164</accession>
<comment type="caution">
    <text evidence="9">The sequence shown here is derived from an EMBL/GenBank/DDBJ whole genome shotgun (WGS) entry which is preliminary data.</text>
</comment>
<dbReference type="InterPro" id="IPR003501">
    <property type="entry name" value="PTS_EIIB_2/3"/>
</dbReference>
<evidence type="ECO:0000313" key="10">
    <source>
        <dbReference type="Proteomes" id="UP001597417"/>
    </source>
</evidence>
<evidence type="ECO:0000256" key="7">
    <source>
        <dbReference type="ARBA" id="ARBA00022777"/>
    </source>
</evidence>
<evidence type="ECO:0000256" key="5">
    <source>
        <dbReference type="ARBA" id="ARBA00022679"/>
    </source>
</evidence>
<dbReference type="SUPFAM" id="SSF52794">
    <property type="entry name" value="PTS system IIB component-like"/>
    <property type="match status" value="1"/>
</dbReference>
<keyword evidence="6" id="KW-0598">Phosphotransferase system</keyword>
<dbReference type="InterPro" id="IPR036095">
    <property type="entry name" value="PTS_EIIB-like_sf"/>
</dbReference>
<evidence type="ECO:0000256" key="1">
    <source>
        <dbReference type="ARBA" id="ARBA00002434"/>
    </source>
</evidence>
<gene>
    <name evidence="9" type="ORF">ACFSXZ_30405</name>
</gene>
<dbReference type="PANTHER" id="PTHR30181">
    <property type="entry name" value="MANNITOL PERMEASE IIC COMPONENT"/>
    <property type="match status" value="1"/>
</dbReference>
<keyword evidence="10" id="KW-1185">Reference proteome</keyword>
<keyword evidence="4" id="KW-0762">Sugar transport</keyword>
<keyword evidence="5" id="KW-0808">Transferase</keyword>
<organism evidence="9 10">
    <name type="scientific">Amycolatopsis pigmentata</name>
    <dbReference type="NCBI Taxonomy" id="450801"/>
    <lineage>
        <taxon>Bacteria</taxon>
        <taxon>Bacillati</taxon>
        <taxon>Actinomycetota</taxon>
        <taxon>Actinomycetes</taxon>
        <taxon>Pseudonocardiales</taxon>
        <taxon>Pseudonocardiaceae</taxon>
        <taxon>Amycolatopsis</taxon>
    </lineage>
</organism>
<proteinExistence type="predicted"/>
<evidence type="ECO:0000256" key="3">
    <source>
        <dbReference type="ARBA" id="ARBA00022553"/>
    </source>
</evidence>
<dbReference type="Gene3D" id="3.40.50.2300">
    <property type="match status" value="1"/>
</dbReference>
<name>A0ABW5G164_9PSEU</name>
<keyword evidence="2" id="KW-0813">Transport</keyword>
<protein>
    <submittedName>
        <fullName evidence="9">PTS lactose transporter subunit IIB</fullName>
    </submittedName>
</protein>
<feature type="domain" description="Phosphotransferase system EIIB component type 2/3" evidence="8">
    <location>
        <begin position="11"/>
        <end position="69"/>
    </location>
</feature>
<dbReference type="Proteomes" id="UP001597417">
    <property type="component" value="Unassembled WGS sequence"/>
</dbReference>
<comment type="function">
    <text evidence="1">The phosphoenolpyruvate-dependent sugar phosphotransferase system (sugar PTS), a major carbohydrate active transport system, catalyzes the phosphorylation of incoming sugar substrates concomitantly with their translocation across the cell membrane. The enzyme II CmtAB PTS system is involved in D-mannitol transport.</text>
</comment>
<evidence type="ECO:0000313" key="9">
    <source>
        <dbReference type="EMBL" id="MFD2420649.1"/>
    </source>
</evidence>
<dbReference type="EMBL" id="JBHUKR010000020">
    <property type="protein sequence ID" value="MFD2420649.1"/>
    <property type="molecule type" value="Genomic_DNA"/>
</dbReference>
<dbReference type="RefSeq" id="WP_378268817.1">
    <property type="nucleotide sequence ID" value="NZ_JBHUKR010000020.1"/>
</dbReference>
<keyword evidence="7" id="KW-0418">Kinase</keyword>
<evidence type="ECO:0000259" key="8">
    <source>
        <dbReference type="Pfam" id="PF02302"/>
    </source>
</evidence>
<evidence type="ECO:0000256" key="2">
    <source>
        <dbReference type="ARBA" id="ARBA00022448"/>
    </source>
</evidence>
<sequence>MSTIDAAAIKRIVIACDAGMGSSVMLAAQLSSALRKYEVSVRHAPVNKIPPDADLVMCQEALVARARSAVPGTAVLGFRMFLGDPLFDQLEKAIKNGTRIEY</sequence>